<dbReference type="AlphaFoldDB" id="A0AAV9HJF7"/>
<dbReference type="Pfam" id="PF13460">
    <property type="entry name" value="NAD_binding_10"/>
    <property type="match status" value="1"/>
</dbReference>
<comment type="caution">
    <text evidence="2">The sequence shown here is derived from an EMBL/GenBank/DDBJ whole genome shotgun (WGS) entry which is preliminary data.</text>
</comment>
<evidence type="ECO:0000259" key="1">
    <source>
        <dbReference type="Pfam" id="PF13460"/>
    </source>
</evidence>
<sequence>MKLVIAGSTGVVGTELVRQALSNPAITAVLALARRETPVPSRLSPGADASKLKSVICDDFENYSDSVKKELSGADACIWTIALIPSKYGSFPPDQAAKICRDYAVYAIEAMTNLAERSKPFRFVYFSGSGTERDPSKKPLLMGDYLLLRGEAETKVLAYAQQNPGKVEACVVKPGYIYSPDKHSALMGRVFGLGAAVFGFGEVDVRDLVAGVLDQVVDGFEKDTLSNADLDRIGKASSKKLAELRAKQ</sequence>
<dbReference type="EMBL" id="MU865019">
    <property type="protein sequence ID" value="KAK4460119.1"/>
    <property type="molecule type" value="Genomic_DNA"/>
</dbReference>
<dbReference type="PANTHER" id="PTHR14097:SF9">
    <property type="entry name" value="EPIMERASE, PUTATIVE (AFU_ORTHOLOGUE AFUA_8G07320)-RELATED"/>
    <property type="match status" value="1"/>
</dbReference>
<dbReference type="InterPro" id="IPR036291">
    <property type="entry name" value="NAD(P)-bd_dom_sf"/>
</dbReference>
<evidence type="ECO:0000313" key="2">
    <source>
        <dbReference type="EMBL" id="KAK4460119.1"/>
    </source>
</evidence>
<protein>
    <recommendedName>
        <fullName evidence="1">NAD(P)-binding domain-containing protein</fullName>
    </recommendedName>
</protein>
<evidence type="ECO:0000313" key="3">
    <source>
        <dbReference type="Proteomes" id="UP001321749"/>
    </source>
</evidence>
<proteinExistence type="predicted"/>
<dbReference type="PANTHER" id="PTHR14097">
    <property type="entry name" value="OXIDOREDUCTASE HTATIP2"/>
    <property type="match status" value="1"/>
</dbReference>
<dbReference type="Proteomes" id="UP001321749">
    <property type="component" value="Unassembled WGS sequence"/>
</dbReference>
<reference evidence="2" key="1">
    <citation type="journal article" date="2023" name="Mol. Phylogenet. Evol.">
        <title>Genome-scale phylogeny and comparative genomics of the fungal order Sordariales.</title>
        <authorList>
            <person name="Hensen N."/>
            <person name="Bonometti L."/>
            <person name="Westerberg I."/>
            <person name="Brannstrom I.O."/>
            <person name="Guillou S."/>
            <person name="Cros-Aarteil S."/>
            <person name="Calhoun S."/>
            <person name="Haridas S."/>
            <person name="Kuo A."/>
            <person name="Mondo S."/>
            <person name="Pangilinan J."/>
            <person name="Riley R."/>
            <person name="LaButti K."/>
            <person name="Andreopoulos B."/>
            <person name="Lipzen A."/>
            <person name="Chen C."/>
            <person name="Yan M."/>
            <person name="Daum C."/>
            <person name="Ng V."/>
            <person name="Clum A."/>
            <person name="Steindorff A."/>
            <person name="Ohm R.A."/>
            <person name="Martin F."/>
            <person name="Silar P."/>
            <person name="Natvig D.O."/>
            <person name="Lalanne C."/>
            <person name="Gautier V."/>
            <person name="Ament-Velasquez S.L."/>
            <person name="Kruys A."/>
            <person name="Hutchinson M.I."/>
            <person name="Powell A.J."/>
            <person name="Barry K."/>
            <person name="Miller A.N."/>
            <person name="Grigoriev I.V."/>
            <person name="Debuchy R."/>
            <person name="Gladieux P."/>
            <person name="Hiltunen Thoren M."/>
            <person name="Johannesson H."/>
        </authorList>
    </citation>
    <scope>NUCLEOTIDE SEQUENCE</scope>
    <source>
        <strain evidence="2">PSN324</strain>
    </source>
</reference>
<reference evidence="2" key="2">
    <citation type="submission" date="2023-06" db="EMBL/GenBank/DDBJ databases">
        <authorList>
            <consortium name="Lawrence Berkeley National Laboratory"/>
            <person name="Mondo S.J."/>
            <person name="Hensen N."/>
            <person name="Bonometti L."/>
            <person name="Westerberg I."/>
            <person name="Brannstrom I.O."/>
            <person name="Guillou S."/>
            <person name="Cros-Aarteil S."/>
            <person name="Calhoun S."/>
            <person name="Haridas S."/>
            <person name="Kuo A."/>
            <person name="Pangilinan J."/>
            <person name="Riley R."/>
            <person name="Labutti K."/>
            <person name="Andreopoulos B."/>
            <person name="Lipzen A."/>
            <person name="Chen C."/>
            <person name="Yanf M."/>
            <person name="Daum C."/>
            <person name="Ng V."/>
            <person name="Clum A."/>
            <person name="Steindorff A."/>
            <person name="Ohm R."/>
            <person name="Martin F."/>
            <person name="Silar P."/>
            <person name="Natvig D."/>
            <person name="Lalanne C."/>
            <person name="Gautier V."/>
            <person name="Ament-Velasquez S.L."/>
            <person name="Kruys A."/>
            <person name="Hutchinson M.I."/>
            <person name="Powell A.J."/>
            <person name="Barry K."/>
            <person name="Miller A.N."/>
            <person name="Grigoriev I.V."/>
            <person name="Debuchy R."/>
            <person name="Gladieux P."/>
            <person name="Thoren M.H."/>
            <person name="Johannesson H."/>
        </authorList>
    </citation>
    <scope>NUCLEOTIDE SEQUENCE</scope>
    <source>
        <strain evidence="2">PSN324</strain>
    </source>
</reference>
<feature type="domain" description="NAD(P)-binding" evidence="1">
    <location>
        <begin position="7"/>
        <end position="181"/>
    </location>
</feature>
<accession>A0AAV9HJF7</accession>
<gene>
    <name evidence="2" type="ORF">QBC42DRAFT_230209</name>
</gene>
<dbReference type="Gene3D" id="3.40.50.720">
    <property type="entry name" value="NAD(P)-binding Rossmann-like Domain"/>
    <property type="match status" value="1"/>
</dbReference>
<name>A0AAV9HJF7_9PEZI</name>
<dbReference type="SUPFAM" id="SSF51735">
    <property type="entry name" value="NAD(P)-binding Rossmann-fold domains"/>
    <property type="match status" value="1"/>
</dbReference>
<keyword evidence="3" id="KW-1185">Reference proteome</keyword>
<organism evidence="2 3">
    <name type="scientific">Cladorrhinum samala</name>
    <dbReference type="NCBI Taxonomy" id="585594"/>
    <lineage>
        <taxon>Eukaryota</taxon>
        <taxon>Fungi</taxon>
        <taxon>Dikarya</taxon>
        <taxon>Ascomycota</taxon>
        <taxon>Pezizomycotina</taxon>
        <taxon>Sordariomycetes</taxon>
        <taxon>Sordariomycetidae</taxon>
        <taxon>Sordariales</taxon>
        <taxon>Podosporaceae</taxon>
        <taxon>Cladorrhinum</taxon>
    </lineage>
</organism>
<dbReference type="InterPro" id="IPR016040">
    <property type="entry name" value="NAD(P)-bd_dom"/>
</dbReference>